<accession>A0A7W8MRQ9</accession>
<comment type="caution">
    <text evidence="2">The sequence shown here is derived from an EMBL/GenBank/DDBJ whole genome shotgun (WGS) entry which is preliminary data.</text>
</comment>
<dbReference type="EC" id="3.4.24.-" evidence="2"/>
<gene>
    <name evidence="2" type="ORF">HDF09_002579</name>
</gene>
<organism evidence="2 3">
    <name type="scientific">Tunturiibacter empetritectus</name>
    <dbReference type="NCBI Taxonomy" id="3069691"/>
    <lineage>
        <taxon>Bacteria</taxon>
        <taxon>Pseudomonadati</taxon>
        <taxon>Acidobacteriota</taxon>
        <taxon>Terriglobia</taxon>
        <taxon>Terriglobales</taxon>
        <taxon>Acidobacteriaceae</taxon>
        <taxon>Tunturiibacter</taxon>
    </lineage>
</organism>
<dbReference type="PANTHER" id="PTHR11851">
    <property type="entry name" value="METALLOPROTEASE"/>
    <property type="match status" value="1"/>
</dbReference>
<keyword evidence="3" id="KW-1185">Reference proteome</keyword>
<reference evidence="2" key="1">
    <citation type="submission" date="2020-08" db="EMBL/GenBank/DDBJ databases">
        <title>Genomic Encyclopedia of Type Strains, Phase IV (KMG-V): Genome sequencing to study the core and pangenomes of soil and plant-associated prokaryotes.</title>
        <authorList>
            <person name="Whitman W."/>
        </authorList>
    </citation>
    <scope>NUCLEOTIDE SEQUENCE [LARGE SCALE GENOMIC DNA]</scope>
    <source>
        <strain evidence="2">M8UP27</strain>
    </source>
</reference>
<dbReference type="InterPro" id="IPR050361">
    <property type="entry name" value="MPP/UQCRC_Complex"/>
</dbReference>
<dbReference type="InterPro" id="IPR007863">
    <property type="entry name" value="Peptidase_M16_C"/>
</dbReference>
<evidence type="ECO:0000313" key="3">
    <source>
        <dbReference type="Proteomes" id="UP000568106"/>
    </source>
</evidence>
<keyword evidence="2" id="KW-0645">Protease</keyword>
<dbReference type="GO" id="GO:0006508">
    <property type="term" value="P:proteolysis"/>
    <property type="evidence" value="ECO:0007669"/>
    <property type="project" value="UniProtKB-KW"/>
</dbReference>
<dbReference type="Proteomes" id="UP000568106">
    <property type="component" value="Unassembled WGS sequence"/>
</dbReference>
<protein>
    <submittedName>
        <fullName evidence="2">Zinc protease</fullName>
        <ecNumber evidence="2">3.4.24.-</ecNumber>
    </submittedName>
</protein>
<dbReference type="PANTHER" id="PTHR11851:SF225">
    <property type="entry name" value="NON-PEPTIDASE HOMOLOG YMXG"/>
    <property type="match status" value="1"/>
</dbReference>
<dbReference type="Gene3D" id="3.30.830.10">
    <property type="entry name" value="Metalloenzyme, LuxS/M16 peptidase-like"/>
    <property type="match status" value="2"/>
</dbReference>
<sequence>MPTLKFLATEVAQPHRTPLKFLSLPQQKIVISTEAARPHRAAQWRDPRISSLLLSLPALNPRRRKLAASPQFFDRLSKLAFTVVVSSLLLTTLAASAQTAPAAAPTQVQPWKQIPIPPLPAFKPAQPHRIELENGVVLFLQEDHELPFINGTILIRGGSRDEPNAKVGLTSLYGQTWRTSGTATIDGDALDDVLEAKAASIETSGGTASTSMAWTSLKADFDTVFASAIDLLLHPTFKDDKLQLARQQLETGIARRNDDANGIASREAAKIAYGPHNPYARELEYATVDAVTLDDLNAWHTHTVVGSNLIVALSGDFDPVAMEAKLRAAFAPIPRGQRFQSFKATFTDPKPNVNFVSKDDVNQSNVIIVGLGTERSNPDYYALSVMNQVFSGGFGSRVVQDVRTKLGLAYSVEGNYGASYDHPGIFVVEAATKSATTVAATKALLAEINRLKTEPPTPAELSKAKDQVLNSFVFHYDSPDKTLGEQVTLAFYGYPADTLEKYKSGIEKVTSADVSRVANKYIDTNKLAVIVVGNESQITPSLATLGLGTVKNLDITIPPPPNGKPAE</sequence>
<keyword evidence="2" id="KW-0378">Hydrolase</keyword>
<dbReference type="GO" id="GO:0008233">
    <property type="term" value="F:peptidase activity"/>
    <property type="evidence" value="ECO:0007669"/>
    <property type="project" value="UniProtKB-KW"/>
</dbReference>
<dbReference type="GO" id="GO:0046872">
    <property type="term" value="F:metal ion binding"/>
    <property type="evidence" value="ECO:0007669"/>
    <property type="project" value="InterPro"/>
</dbReference>
<proteinExistence type="predicted"/>
<dbReference type="AlphaFoldDB" id="A0A7W8MRQ9"/>
<evidence type="ECO:0000313" key="2">
    <source>
        <dbReference type="EMBL" id="MBB5317893.1"/>
    </source>
</evidence>
<name>A0A7W8MRQ9_9BACT</name>
<evidence type="ECO:0000259" key="1">
    <source>
        <dbReference type="Pfam" id="PF05193"/>
    </source>
</evidence>
<dbReference type="InterPro" id="IPR011249">
    <property type="entry name" value="Metalloenz_LuxS/M16"/>
</dbReference>
<dbReference type="SUPFAM" id="SSF63411">
    <property type="entry name" value="LuxS/MPP-like metallohydrolase"/>
    <property type="match status" value="2"/>
</dbReference>
<dbReference type="Pfam" id="PF05193">
    <property type="entry name" value="Peptidase_M16_C"/>
    <property type="match status" value="1"/>
</dbReference>
<dbReference type="EMBL" id="JACHDY010000003">
    <property type="protein sequence ID" value="MBB5317893.1"/>
    <property type="molecule type" value="Genomic_DNA"/>
</dbReference>
<feature type="domain" description="Peptidase M16 C-terminal" evidence="1">
    <location>
        <begin position="291"/>
        <end position="467"/>
    </location>
</feature>